<dbReference type="Proteomes" id="UP000029725">
    <property type="component" value="Unassembled WGS sequence"/>
</dbReference>
<dbReference type="Gene3D" id="2.40.30.90">
    <property type="entry name" value="Bacterial fluorinating enzyme like"/>
    <property type="match status" value="1"/>
</dbReference>
<feature type="region of interest" description="Disordered" evidence="1">
    <location>
        <begin position="223"/>
        <end position="243"/>
    </location>
</feature>
<evidence type="ECO:0000256" key="1">
    <source>
        <dbReference type="SAM" id="MobiDB-lite"/>
    </source>
</evidence>
<gene>
    <name evidence="3" type="ORF">DI09_4p390</name>
</gene>
<organism evidence="3 4">
    <name type="scientific">Mitosporidium daphniae</name>
    <dbReference type="NCBI Taxonomy" id="1485682"/>
    <lineage>
        <taxon>Eukaryota</taxon>
        <taxon>Fungi</taxon>
        <taxon>Fungi incertae sedis</taxon>
        <taxon>Microsporidia</taxon>
        <taxon>Mitosporidium</taxon>
    </lineage>
</organism>
<accession>A0A098VTC9</accession>
<dbReference type="HOGENOM" id="CLU_993155_0_0_1"/>
<keyword evidence="4" id="KW-1185">Reference proteome</keyword>
<reference evidence="3 4" key="1">
    <citation type="submission" date="2014-04" db="EMBL/GenBank/DDBJ databases">
        <title>A new species of microsporidia sheds light on the evolution of extreme parasitism.</title>
        <authorList>
            <person name="Haag K.L."/>
            <person name="James T.Y."/>
            <person name="Larsson R."/>
            <person name="Schaer T.M."/>
            <person name="Refardt D."/>
            <person name="Pombert J.-F."/>
            <person name="Ebert D."/>
        </authorList>
    </citation>
    <scope>NUCLEOTIDE SEQUENCE [LARGE SCALE GENOMIC DNA]</scope>
    <source>
        <strain evidence="3 4">UGP3</strain>
        <tissue evidence="3">Spores</tissue>
    </source>
</reference>
<keyword evidence="2" id="KW-0812">Transmembrane</keyword>
<protein>
    <submittedName>
        <fullName evidence="3">Uncharacterized protein</fullName>
    </submittedName>
</protein>
<keyword evidence="2" id="KW-0472">Membrane</keyword>
<evidence type="ECO:0000313" key="3">
    <source>
        <dbReference type="EMBL" id="KGG50956.1"/>
    </source>
</evidence>
<name>A0A098VTC9_9MICR</name>
<proteinExistence type="predicted"/>
<feature type="transmembrane region" description="Helical" evidence="2">
    <location>
        <begin position="122"/>
        <end position="145"/>
    </location>
</feature>
<sequence length="346" mass="38317">MALPHTVAAAVIISDCIDENARVRQQCRFASLFSIEPSYIGVSSTHPELEAAGHLVDVLDAHRLMTPSSSGNSTPIQSSLSKLANASHNQKDASSPFTAVIIVNVAPRTESIKKRWGNGPPFCFFAISGVLVVSTYSQLILSLLFRILKRENNASLPQIHVMKTQAVIQHAANQNWIPLDEANRIINTQFRSYEFVPLAAYWIVTRGGSSAIPHDLASILEKEGQDQCEQEHQEEGKRNNQADDKSLNPFIWFIDNFGNCKTSLLPEDIDFMENRIYSVTLENNQSLIIKACGIKRLSDAVPLVPTVLVGSSGYKNYRFLELVIKNDNFSNKTRASIGPFSISLDT</sequence>
<dbReference type="VEuPathDB" id="MicrosporidiaDB:DI09_4p390"/>
<dbReference type="EMBL" id="JMKJ01000444">
    <property type="protein sequence ID" value="KGG50956.1"/>
    <property type="molecule type" value="Genomic_DNA"/>
</dbReference>
<evidence type="ECO:0000313" key="4">
    <source>
        <dbReference type="Proteomes" id="UP000029725"/>
    </source>
</evidence>
<keyword evidence="2" id="KW-1133">Transmembrane helix</keyword>
<dbReference type="AlphaFoldDB" id="A0A098VTC9"/>
<dbReference type="RefSeq" id="XP_013237383.1">
    <property type="nucleotide sequence ID" value="XM_013381929.1"/>
</dbReference>
<dbReference type="GeneID" id="25260175"/>
<dbReference type="InterPro" id="IPR023227">
    <property type="entry name" value="SAM_OH_AdoTrfase_C_sf"/>
</dbReference>
<comment type="caution">
    <text evidence="3">The sequence shown here is derived from an EMBL/GenBank/DDBJ whole genome shotgun (WGS) entry which is preliminary data.</text>
</comment>
<evidence type="ECO:0000256" key="2">
    <source>
        <dbReference type="SAM" id="Phobius"/>
    </source>
</evidence>